<evidence type="ECO:0000256" key="11">
    <source>
        <dbReference type="ARBA" id="ARBA00055464"/>
    </source>
</evidence>
<feature type="active site" description="Proton donor/acceptor" evidence="14">
    <location>
        <position position="383"/>
    </location>
</feature>
<keyword evidence="6 16" id="KW-0732">Signal</keyword>
<evidence type="ECO:0000256" key="16">
    <source>
        <dbReference type="SAM" id="SignalP"/>
    </source>
</evidence>
<name>A0A1H1RSP6_9ACTN</name>
<reference evidence="18 19" key="1">
    <citation type="submission" date="2016-10" db="EMBL/GenBank/DDBJ databases">
        <authorList>
            <person name="de Groot N.N."/>
        </authorList>
    </citation>
    <scope>NUCLEOTIDE SEQUENCE [LARGE SCALE GENOMIC DNA]</scope>
    <source>
        <strain evidence="18 19">DSM 21741</strain>
    </source>
</reference>
<protein>
    <recommendedName>
        <fullName evidence="13">Zinc carboxypeptidase</fullName>
        <ecNumber evidence="12">3.4.17.18</ecNumber>
    </recommendedName>
</protein>
<evidence type="ECO:0000256" key="13">
    <source>
        <dbReference type="ARBA" id="ARBA00074273"/>
    </source>
</evidence>
<evidence type="ECO:0000256" key="15">
    <source>
        <dbReference type="SAM" id="MobiDB-lite"/>
    </source>
</evidence>
<dbReference type="CDD" id="cd03859">
    <property type="entry name" value="M14_CPT"/>
    <property type="match status" value="1"/>
</dbReference>
<evidence type="ECO:0000256" key="10">
    <source>
        <dbReference type="ARBA" id="ARBA00050859"/>
    </source>
</evidence>
<dbReference type="InterPro" id="IPR000834">
    <property type="entry name" value="Peptidase_M14"/>
</dbReference>
<dbReference type="Pfam" id="PF20773">
    <property type="entry name" value="InhA-like_MAM"/>
    <property type="match status" value="1"/>
</dbReference>
<proteinExistence type="inferred from homology"/>
<gene>
    <name evidence="18" type="ORF">SAMN04488543_1637</name>
</gene>
<keyword evidence="9" id="KW-0482">Metalloprotease</keyword>
<evidence type="ECO:0000256" key="7">
    <source>
        <dbReference type="ARBA" id="ARBA00022801"/>
    </source>
</evidence>
<keyword evidence="7" id="KW-0378">Hydrolase</keyword>
<dbReference type="PRINTS" id="PR00765">
    <property type="entry name" value="CRBOXYPTASEA"/>
</dbReference>
<evidence type="ECO:0000256" key="2">
    <source>
        <dbReference type="ARBA" id="ARBA00005988"/>
    </source>
</evidence>
<dbReference type="GO" id="GO:0008270">
    <property type="term" value="F:zinc ion binding"/>
    <property type="evidence" value="ECO:0007669"/>
    <property type="project" value="InterPro"/>
</dbReference>
<evidence type="ECO:0000259" key="17">
    <source>
        <dbReference type="PROSITE" id="PS52035"/>
    </source>
</evidence>
<dbReference type="PANTHER" id="PTHR11705:SF143">
    <property type="entry name" value="SLL0236 PROTEIN"/>
    <property type="match status" value="1"/>
</dbReference>
<dbReference type="Proteomes" id="UP000199092">
    <property type="component" value="Chromosome I"/>
</dbReference>
<dbReference type="EMBL" id="LT629749">
    <property type="protein sequence ID" value="SDS38755.1"/>
    <property type="molecule type" value="Genomic_DNA"/>
</dbReference>
<dbReference type="Pfam" id="PF00246">
    <property type="entry name" value="Peptidase_M14"/>
    <property type="match status" value="1"/>
</dbReference>
<accession>A0A1H1RSP6</accession>
<dbReference type="Gene3D" id="3.40.630.10">
    <property type="entry name" value="Zn peptidases"/>
    <property type="match status" value="1"/>
</dbReference>
<evidence type="ECO:0000256" key="1">
    <source>
        <dbReference type="ARBA" id="ARBA00001947"/>
    </source>
</evidence>
<dbReference type="GO" id="GO:0006508">
    <property type="term" value="P:proteolysis"/>
    <property type="evidence" value="ECO:0007669"/>
    <property type="project" value="UniProtKB-KW"/>
</dbReference>
<sequence length="1053" mass="112585">MRRKVVLLVIGALVATALGSAPPASAAPTTEPGPTVYVGELTADQLGEVGDLGLDREELVSRGRAGDKFRVEVVLSRRQAAKLEAIGVELTEKEVAGTRVSQRLSEQNASGHAVFRSYSEAGGLRDELVALSRQYPRLTKLVRIGRTVQGQDILAVKVTKNARRVRDGSRPAVLYSSAQHAREWITPEMNRRLLHHVLEQYASDAAVHRVVDRTELWFVPVANPDGYDHTFTEGNRLWRKNLRDNDGDGAITAFDGVDLNRNFPYRWGYDDEGSSPSPTGETYRGPSPASEPETRALDGLMRRVGFEFQVNYHSAAELLLYGVGWQVATPTPDDLLYEALAGDDARPAVPGYDPDIAAELYTTNGETTEHAHNRYGTLAFTPEMSTCETASAVDPDDAFSPEDCESVFNFPDSEALVQAEFEKNLPFALAVARSAPDPDDPVSVVGRTAPDFAVDSFTTSYGDPQPVAVTARRDLRRLRMQYSINGGRTHTARVREWRGGERYGDEADVYYAEYRGVVRGADPGDDVKVWFTGHRRGQGTKASASFTYRLAEDTRNPVLVLPNEDYEGVNPQETPTGTGPEYADAHVAALDAAGYEASVWDVSAQGVPHDLGVLSHFTTVLWYLGDNRLTQDPEDALTQIGSSQVPDAAVAERQQYLTLAVRDYLNEGGKLLHAGETAGYSGTLGSTIGGIYYGLDGAPEADCVVTQDIFSDCLLLADDFYQYYLGAYSRATAPNPLAFTGAGDLAGAVGTFGGPAAVANPLDEPGTFVPTSAVLPPGRFPQFASEAAGGYEGAAGGAFDPVEGETYVGVVHVDDAYQRLARTFDLTDVTASQTPSLAAQLSFDTEEGYDHVIVEAHPVGSDDWTTLPETGGLTSTALPAECEAGFLLEEHPFLEHYLTPGDPCTATGTTGAWHTMTGSSGGWQEATFDLSAYAGQQVEVSISYVSDPSTGGIGLVVDDTALLVGGVTTQAEGFEAGLGAWSVLGPPSGSPTVGVDFVRSEALLSGAVTTEDSVLLGFGLEQVESATERAAIVRTAMRHLVGGDVSPAATTTR</sequence>
<evidence type="ECO:0000256" key="12">
    <source>
        <dbReference type="ARBA" id="ARBA00066554"/>
    </source>
</evidence>
<evidence type="ECO:0000256" key="6">
    <source>
        <dbReference type="ARBA" id="ARBA00022729"/>
    </source>
</evidence>
<dbReference type="InterPro" id="IPR057246">
    <property type="entry name" value="CARBOXYPEPT_ZN_1"/>
</dbReference>
<dbReference type="SMART" id="SM00631">
    <property type="entry name" value="Zn_pept"/>
    <property type="match status" value="1"/>
</dbReference>
<feature type="domain" description="Peptidase M14" evidence="17">
    <location>
        <begin position="114"/>
        <end position="435"/>
    </location>
</feature>
<evidence type="ECO:0000256" key="3">
    <source>
        <dbReference type="ARBA" id="ARBA00022645"/>
    </source>
</evidence>
<evidence type="ECO:0000256" key="4">
    <source>
        <dbReference type="ARBA" id="ARBA00022670"/>
    </source>
</evidence>
<dbReference type="GO" id="GO:0005615">
    <property type="term" value="C:extracellular space"/>
    <property type="evidence" value="ECO:0007669"/>
    <property type="project" value="TreeGrafter"/>
</dbReference>
<evidence type="ECO:0000256" key="5">
    <source>
        <dbReference type="ARBA" id="ARBA00022723"/>
    </source>
</evidence>
<comment type="cofactor">
    <cofactor evidence="1">
        <name>Zn(2+)</name>
        <dbReference type="ChEBI" id="CHEBI:29105"/>
    </cofactor>
</comment>
<dbReference type="GO" id="GO:0004181">
    <property type="term" value="F:metallocarboxypeptidase activity"/>
    <property type="evidence" value="ECO:0007669"/>
    <property type="project" value="InterPro"/>
</dbReference>
<keyword evidence="4" id="KW-0645">Protease</keyword>
<keyword evidence="8" id="KW-0862">Zinc</keyword>
<dbReference type="SUPFAM" id="SSF53187">
    <property type="entry name" value="Zn-dependent exopeptidases"/>
    <property type="match status" value="1"/>
</dbReference>
<feature type="region of interest" description="Disordered" evidence="15">
    <location>
        <begin position="269"/>
        <end position="293"/>
    </location>
</feature>
<dbReference type="EC" id="3.4.17.18" evidence="12"/>
<feature type="chain" id="PRO_5009259229" description="Zinc carboxypeptidase" evidence="16">
    <location>
        <begin position="27"/>
        <end position="1053"/>
    </location>
</feature>
<dbReference type="FunFam" id="3.40.630.10:FF:000084">
    <property type="entry name" value="Carboxypeptidase B2"/>
    <property type="match status" value="1"/>
</dbReference>
<dbReference type="AlphaFoldDB" id="A0A1H1RSP6"/>
<dbReference type="PROSITE" id="PS00132">
    <property type="entry name" value="CARBOXYPEPT_ZN_1"/>
    <property type="match status" value="1"/>
</dbReference>
<comment type="similarity">
    <text evidence="2 14">Belongs to the peptidase M14 family.</text>
</comment>
<keyword evidence="3" id="KW-0121">Carboxypeptidase</keyword>
<keyword evidence="19" id="KW-1185">Reference proteome</keyword>
<evidence type="ECO:0000256" key="9">
    <source>
        <dbReference type="ARBA" id="ARBA00023049"/>
    </source>
</evidence>
<dbReference type="PANTHER" id="PTHR11705">
    <property type="entry name" value="PROTEASE FAMILY M14 CARBOXYPEPTIDASE A,B"/>
    <property type="match status" value="1"/>
</dbReference>
<dbReference type="InterPro" id="IPR033810">
    <property type="entry name" value="Carboxypeptidase_T"/>
</dbReference>
<evidence type="ECO:0000313" key="19">
    <source>
        <dbReference type="Proteomes" id="UP000199092"/>
    </source>
</evidence>
<dbReference type="RefSeq" id="WP_091411865.1">
    <property type="nucleotide sequence ID" value="NZ_LT629749.1"/>
</dbReference>
<evidence type="ECO:0000256" key="8">
    <source>
        <dbReference type="ARBA" id="ARBA00022833"/>
    </source>
</evidence>
<dbReference type="STRING" id="546871.SAMN04488543_1637"/>
<comment type="function">
    <text evidence="11">Carboxypeptidase that possesses the specificities of both mammalian Cpase A and B. Thus shows broad substrate specificity, being able to cleave Cbz-Gly-Leu, Cbz-Gly-Val, Cbz-Gly-Phe, Cbz-Gly-Lys and Bz-Gly-Arg in vitro.</text>
</comment>
<evidence type="ECO:0000256" key="14">
    <source>
        <dbReference type="PROSITE-ProRule" id="PRU01379"/>
    </source>
</evidence>
<organism evidence="18 19">
    <name type="scientific">Friedmanniella luteola</name>
    <dbReference type="NCBI Taxonomy" id="546871"/>
    <lineage>
        <taxon>Bacteria</taxon>
        <taxon>Bacillati</taxon>
        <taxon>Actinomycetota</taxon>
        <taxon>Actinomycetes</taxon>
        <taxon>Propionibacteriales</taxon>
        <taxon>Nocardioidaceae</taxon>
        <taxon>Friedmanniella</taxon>
    </lineage>
</organism>
<evidence type="ECO:0000313" key="18">
    <source>
        <dbReference type="EMBL" id="SDS38755.1"/>
    </source>
</evidence>
<keyword evidence="5" id="KW-0479">Metal-binding</keyword>
<feature type="signal peptide" evidence="16">
    <location>
        <begin position="1"/>
        <end position="26"/>
    </location>
</feature>
<dbReference type="OrthoDB" id="5240362at2"/>
<comment type="catalytic activity">
    <reaction evidence="10">
        <text>Releases a C-terminal residue, which may be hydrophobic or positively charged.</text>
        <dbReference type="EC" id="3.4.17.18"/>
    </reaction>
</comment>
<dbReference type="PROSITE" id="PS52035">
    <property type="entry name" value="PEPTIDASE_M14"/>
    <property type="match status" value="1"/>
</dbReference>